<accession>A0ABD5M8S8</accession>
<dbReference type="EMBL" id="JBEDNY010000007">
    <property type="protein sequence ID" value="MEZ3165413.1"/>
    <property type="molecule type" value="Genomic_DNA"/>
</dbReference>
<dbReference type="Proteomes" id="UP001567572">
    <property type="component" value="Unassembled WGS sequence"/>
</dbReference>
<proteinExistence type="predicted"/>
<evidence type="ECO:0000313" key="2">
    <source>
        <dbReference type="Proteomes" id="UP001567572"/>
    </source>
</evidence>
<name>A0ABD5M8S8_9EURY</name>
<keyword evidence="2" id="KW-1185">Reference proteome</keyword>
<dbReference type="AlphaFoldDB" id="A0ABD5M8S8"/>
<reference evidence="1 2" key="1">
    <citation type="submission" date="2024-06" db="EMBL/GenBank/DDBJ databases">
        <title>Halorubrum miltondacostae sp. nov., a potential PHA producer isolated from an inland solar saltern in Rio Maior, Portugal.</title>
        <authorList>
            <person name="Albuquerque L."/>
            <person name="Viver T."/>
            <person name="Barroso C."/>
            <person name="Claudino R."/>
            <person name="Galvan M."/>
            <person name="Simoes G."/>
            <person name="Lobo Da Cunha A."/>
            <person name="Egas C."/>
        </authorList>
    </citation>
    <scope>NUCLEOTIDE SEQUENCE [LARGE SCALE GENOMIC DNA]</scope>
    <source>
        <strain evidence="1 2">RMP-11</strain>
    </source>
</reference>
<protein>
    <recommendedName>
        <fullName evidence="3">HNH endonuclease</fullName>
    </recommendedName>
</protein>
<sequence>MSNISEKAANWAREIGYRCPKCGSKDFWHEWLKFETVTFPNESHKDVNYFARDSRPPAATHVGCNRCDERIVNDGEFVAGKSRPVEEVREEHHCLDEH</sequence>
<evidence type="ECO:0008006" key="3">
    <source>
        <dbReference type="Google" id="ProtNLM"/>
    </source>
</evidence>
<dbReference type="RefSeq" id="WP_371163435.1">
    <property type="nucleotide sequence ID" value="NZ_JBEDNY010000007.1"/>
</dbReference>
<organism evidence="1 2">
    <name type="scientific">Halorubrum miltondacostae</name>
    <dbReference type="NCBI Taxonomy" id="3076378"/>
    <lineage>
        <taxon>Archaea</taxon>
        <taxon>Methanobacteriati</taxon>
        <taxon>Methanobacteriota</taxon>
        <taxon>Stenosarchaea group</taxon>
        <taxon>Halobacteria</taxon>
        <taxon>Halobacteriales</taxon>
        <taxon>Haloferacaceae</taxon>
        <taxon>Halorubrum</taxon>
    </lineage>
</organism>
<evidence type="ECO:0000313" key="1">
    <source>
        <dbReference type="EMBL" id="MEZ3165413.1"/>
    </source>
</evidence>
<comment type="caution">
    <text evidence="1">The sequence shown here is derived from an EMBL/GenBank/DDBJ whole genome shotgun (WGS) entry which is preliminary data.</text>
</comment>
<gene>
    <name evidence="1" type="ORF">ABNG04_16365</name>
</gene>